<feature type="transmembrane region" description="Helical" evidence="7">
    <location>
        <begin position="606"/>
        <end position="628"/>
    </location>
</feature>
<dbReference type="Pfam" id="PF00662">
    <property type="entry name" value="Proton_antipo_N"/>
    <property type="match status" value="1"/>
</dbReference>
<feature type="transmembrane region" description="Helical" evidence="7">
    <location>
        <begin position="380"/>
        <end position="399"/>
    </location>
</feature>
<dbReference type="NCBIfam" id="TIGR01974">
    <property type="entry name" value="NDH_I_L"/>
    <property type="match status" value="1"/>
</dbReference>
<dbReference type="Gene3D" id="1.20.5.2700">
    <property type="match status" value="1"/>
</dbReference>
<dbReference type="GO" id="GO:0003954">
    <property type="term" value="F:NADH dehydrogenase activity"/>
    <property type="evidence" value="ECO:0007669"/>
    <property type="project" value="TreeGrafter"/>
</dbReference>
<feature type="transmembrane region" description="Helical" evidence="7">
    <location>
        <begin position="256"/>
        <end position="274"/>
    </location>
</feature>
<evidence type="ECO:0000256" key="4">
    <source>
        <dbReference type="ARBA" id="ARBA00022989"/>
    </source>
</evidence>
<feature type="transmembrane region" description="Helical" evidence="7">
    <location>
        <begin position="30"/>
        <end position="50"/>
    </location>
</feature>
<feature type="transmembrane region" description="Helical" evidence="7">
    <location>
        <begin position="463"/>
        <end position="483"/>
    </location>
</feature>
<dbReference type="OrthoDB" id="9807568at2"/>
<dbReference type="Proteomes" id="UP000231932">
    <property type="component" value="Chromosome"/>
</dbReference>
<feature type="domain" description="NADH:quinone oxidoreductase/Mrp antiporter transmembrane" evidence="8">
    <location>
        <begin position="135"/>
        <end position="430"/>
    </location>
</feature>
<evidence type="ECO:0000256" key="1">
    <source>
        <dbReference type="ARBA" id="ARBA00004651"/>
    </source>
</evidence>
<dbReference type="InterPro" id="IPR001750">
    <property type="entry name" value="ND/Mrp_TM"/>
</dbReference>
<name>A0A2K8NA75_9BACL</name>
<evidence type="ECO:0000256" key="5">
    <source>
        <dbReference type="ARBA" id="ARBA00023136"/>
    </source>
</evidence>
<feature type="transmembrane region" description="Helical" evidence="7">
    <location>
        <begin position="503"/>
        <end position="523"/>
    </location>
</feature>
<feature type="transmembrane region" description="Helical" evidence="7">
    <location>
        <begin position="86"/>
        <end position="105"/>
    </location>
</feature>
<dbReference type="RefSeq" id="WP_100668977.1">
    <property type="nucleotide sequence ID" value="NZ_CP024955.1"/>
</dbReference>
<feature type="transmembrane region" description="Helical" evidence="7">
    <location>
        <begin position="419"/>
        <end position="442"/>
    </location>
</feature>
<protein>
    <submittedName>
        <fullName evidence="10">NADH-quinone oxidoreductase subunit L</fullName>
    </submittedName>
</protein>
<dbReference type="Pfam" id="PF00361">
    <property type="entry name" value="Proton_antipo_M"/>
    <property type="match status" value="1"/>
</dbReference>
<dbReference type="GO" id="GO:0015990">
    <property type="term" value="P:electron transport coupled proton transport"/>
    <property type="evidence" value="ECO:0007669"/>
    <property type="project" value="TreeGrafter"/>
</dbReference>
<dbReference type="GO" id="GO:0042773">
    <property type="term" value="P:ATP synthesis coupled electron transport"/>
    <property type="evidence" value="ECO:0007669"/>
    <property type="project" value="InterPro"/>
</dbReference>
<dbReference type="PRINTS" id="PR01434">
    <property type="entry name" value="NADHDHGNASE5"/>
</dbReference>
<evidence type="ECO:0000259" key="8">
    <source>
        <dbReference type="Pfam" id="PF00361"/>
    </source>
</evidence>
<dbReference type="GO" id="GO:0005886">
    <property type="term" value="C:plasma membrane"/>
    <property type="evidence" value="ECO:0007669"/>
    <property type="project" value="UniProtKB-SubCell"/>
</dbReference>
<feature type="domain" description="NADH-Ubiquinone oxidoreductase (complex I) chain 5 N-terminal" evidence="9">
    <location>
        <begin position="77"/>
        <end position="119"/>
    </location>
</feature>
<evidence type="ECO:0000256" key="6">
    <source>
        <dbReference type="RuleBase" id="RU000320"/>
    </source>
</evidence>
<evidence type="ECO:0000256" key="7">
    <source>
        <dbReference type="SAM" id="Phobius"/>
    </source>
</evidence>
<dbReference type="PANTHER" id="PTHR42829">
    <property type="entry name" value="NADH-UBIQUINONE OXIDOREDUCTASE CHAIN 5"/>
    <property type="match status" value="1"/>
</dbReference>
<feature type="transmembrane region" description="Helical" evidence="7">
    <location>
        <begin position="342"/>
        <end position="360"/>
    </location>
</feature>
<evidence type="ECO:0000259" key="9">
    <source>
        <dbReference type="Pfam" id="PF00662"/>
    </source>
</evidence>
<feature type="transmembrane region" description="Helical" evidence="7">
    <location>
        <begin position="173"/>
        <end position="193"/>
    </location>
</feature>
<evidence type="ECO:0000256" key="3">
    <source>
        <dbReference type="ARBA" id="ARBA00022692"/>
    </source>
</evidence>
<sequence>MIAHAWLVPAVPLIGYLLLLAMGRRVHEGVAASIGVVATLISLVLSLMIFGDVARGGGQPPYLWNWLTFGPGPAHTWHVGFEVNPLNALMLVVVSFVSTLVLLFSRGYMHGDPRFGVFYQYLLLFVFSMLGLVISPNFLQLYVFWELVGLCSYLLVGFWYYKPEAAAAAKKSFVVTRLGDVGLLAGIILLYLATGSFDYEDIARAVQSGNLQVGWISAQGMATLGALLIFFGAVGKSAQFPLHVWLPDAMEGPTPVSALIHAATMVAAGVYLVARAFPLFAFSPAALHVVAYIGGITAILGAAIGLTQRDIKRVIAYSTISQLGYMMMGLGVAAYTAGVFHLFTHAFFKALLFLAAGSVIHAVDTQDLDKMGGLWRRMPMTAWTFLFGALALSGIPPFAGFWSKDDILAATLAAGQPVLYVLGTVAAFFTAFYIFRVFFLTFTGRYRGERIPRESGWVMTLPLMILALMALGAGVAGAPFAGLPLERFLGEPTGAMAVSAGPGVMALSTVVGLLGIGLAWLMYGKKSVSAKAWSRALSPLYNLSFHKFYFDELYQAVIVRPAFGLGRVFDWVDRWIIDGIVTVIGGGTKAASSGLRRIQTGQVQTYGLITLLGIVALIAVSWSLLWGVHS</sequence>
<reference evidence="11" key="1">
    <citation type="submission" date="2017-11" db="EMBL/GenBank/DDBJ databases">
        <title>Complete Genome Sequence of Kyrpidia sp. Strain EA-1, a thermophilic, hydrogen-oxidizing Bacterium, isolated from the Azores.</title>
        <authorList>
            <person name="Reiner J.E."/>
            <person name="Lapp C.J."/>
            <person name="Bunk B."/>
            <person name="Gescher J."/>
        </authorList>
    </citation>
    <scope>NUCLEOTIDE SEQUENCE [LARGE SCALE GENOMIC DNA]</scope>
    <source>
        <strain evidence="11">EA-1</strain>
    </source>
</reference>
<gene>
    <name evidence="10" type="ORF">CVV65_15920</name>
</gene>
<feature type="transmembrane region" description="Helical" evidence="7">
    <location>
        <begin position="286"/>
        <end position="307"/>
    </location>
</feature>
<proteinExistence type="inferred from homology"/>
<dbReference type="PANTHER" id="PTHR42829:SF2">
    <property type="entry name" value="NADH-UBIQUINONE OXIDOREDUCTASE CHAIN 5"/>
    <property type="match status" value="1"/>
</dbReference>
<dbReference type="KEGG" id="kyr:CVV65_15920"/>
<keyword evidence="11" id="KW-1185">Reference proteome</keyword>
<dbReference type="InterPro" id="IPR018393">
    <property type="entry name" value="NADHpl_OxRdtase_5_subgr"/>
</dbReference>
<evidence type="ECO:0000313" key="11">
    <source>
        <dbReference type="Proteomes" id="UP000231932"/>
    </source>
</evidence>
<keyword evidence="3 6" id="KW-0812">Transmembrane</keyword>
<dbReference type="PRINTS" id="PR01435">
    <property type="entry name" value="NPOXDRDTASE5"/>
</dbReference>
<feature type="transmembrane region" description="Helical" evidence="7">
    <location>
        <begin position="6"/>
        <end position="23"/>
    </location>
</feature>
<feature type="transmembrane region" description="Helical" evidence="7">
    <location>
        <begin position="117"/>
        <end position="135"/>
    </location>
</feature>
<keyword evidence="5 7" id="KW-0472">Membrane</keyword>
<organism evidence="10 11">
    <name type="scientific">Kyrpidia spormannii</name>
    <dbReference type="NCBI Taxonomy" id="2055160"/>
    <lineage>
        <taxon>Bacteria</taxon>
        <taxon>Bacillati</taxon>
        <taxon>Bacillota</taxon>
        <taxon>Bacilli</taxon>
        <taxon>Bacillales</taxon>
        <taxon>Alicyclobacillaceae</taxon>
        <taxon>Kyrpidia</taxon>
    </lineage>
</organism>
<dbReference type="EMBL" id="CP024955">
    <property type="protein sequence ID" value="ATY86231.1"/>
    <property type="molecule type" value="Genomic_DNA"/>
</dbReference>
<comment type="similarity">
    <text evidence="2">Belongs to the CPA3 antiporters (TC 2.A.63) subunit A family.</text>
</comment>
<dbReference type="InterPro" id="IPR003945">
    <property type="entry name" value="NU5C-like"/>
</dbReference>
<feature type="transmembrane region" description="Helical" evidence="7">
    <location>
        <begin position="141"/>
        <end position="161"/>
    </location>
</feature>
<dbReference type="AlphaFoldDB" id="A0A2K8NA75"/>
<evidence type="ECO:0000256" key="2">
    <source>
        <dbReference type="ARBA" id="ARBA00008483"/>
    </source>
</evidence>
<dbReference type="NCBIfam" id="NF005141">
    <property type="entry name" value="PRK06590.1"/>
    <property type="match status" value="1"/>
</dbReference>
<feature type="transmembrane region" description="Helical" evidence="7">
    <location>
        <begin position="213"/>
        <end position="235"/>
    </location>
</feature>
<keyword evidence="4 7" id="KW-1133">Transmembrane helix</keyword>
<dbReference type="InterPro" id="IPR001516">
    <property type="entry name" value="Proton_antipo_N"/>
</dbReference>
<evidence type="ECO:0000313" key="10">
    <source>
        <dbReference type="EMBL" id="ATY86231.1"/>
    </source>
</evidence>
<comment type="subcellular location">
    <subcellularLocation>
        <location evidence="1">Cell membrane</location>
        <topology evidence="1">Multi-pass membrane protein</topology>
    </subcellularLocation>
    <subcellularLocation>
        <location evidence="6">Membrane</location>
        <topology evidence="6">Multi-pass membrane protein</topology>
    </subcellularLocation>
</comment>
<feature type="transmembrane region" description="Helical" evidence="7">
    <location>
        <begin position="314"/>
        <end position="336"/>
    </location>
</feature>
<accession>A0A2K8NA75</accession>
<dbReference type="GO" id="GO:0008137">
    <property type="term" value="F:NADH dehydrogenase (ubiquinone) activity"/>
    <property type="evidence" value="ECO:0007669"/>
    <property type="project" value="InterPro"/>
</dbReference>